<dbReference type="RefSeq" id="WP_056979772.1">
    <property type="nucleotide sequence ID" value="NZ_AZDZ01000014.1"/>
</dbReference>
<keyword evidence="1" id="KW-0812">Transmembrane</keyword>
<organism evidence="2 3">
    <name type="scientific">Companilactobacillus nodensis DSM 19682 = JCM 14932 = NBRC 107160</name>
    <dbReference type="NCBI Taxonomy" id="1423775"/>
    <lineage>
        <taxon>Bacteria</taxon>
        <taxon>Bacillati</taxon>
        <taxon>Bacillota</taxon>
        <taxon>Bacilli</taxon>
        <taxon>Lactobacillales</taxon>
        <taxon>Lactobacillaceae</taxon>
        <taxon>Companilactobacillus</taxon>
    </lineage>
</organism>
<evidence type="ECO:0000256" key="1">
    <source>
        <dbReference type="SAM" id="Phobius"/>
    </source>
</evidence>
<reference evidence="2 3" key="1">
    <citation type="journal article" date="2015" name="Genome Announc.">
        <title>Expanding the biotechnology potential of lactobacilli through comparative genomics of 213 strains and associated genera.</title>
        <authorList>
            <person name="Sun Z."/>
            <person name="Harris H.M."/>
            <person name="McCann A."/>
            <person name="Guo C."/>
            <person name="Argimon S."/>
            <person name="Zhang W."/>
            <person name="Yang X."/>
            <person name="Jeffery I.B."/>
            <person name="Cooney J.C."/>
            <person name="Kagawa T.F."/>
            <person name="Liu W."/>
            <person name="Song Y."/>
            <person name="Salvetti E."/>
            <person name="Wrobel A."/>
            <person name="Rasinkangas P."/>
            <person name="Parkhill J."/>
            <person name="Rea M.C."/>
            <person name="O'Sullivan O."/>
            <person name="Ritari J."/>
            <person name="Douillard F.P."/>
            <person name="Paul Ross R."/>
            <person name="Yang R."/>
            <person name="Briner A.E."/>
            <person name="Felis G.E."/>
            <person name="de Vos W.M."/>
            <person name="Barrangou R."/>
            <person name="Klaenhammer T.R."/>
            <person name="Caufield P.W."/>
            <person name="Cui Y."/>
            <person name="Zhang H."/>
            <person name="O'Toole P.W."/>
        </authorList>
    </citation>
    <scope>NUCLEOTIDE SEQUENCE [LARGE SCALE GENOMIC DNA]</scope>
    <source>
        <strain evidence="2 3">DSM 19682</strain>
    </source>
</reference>
<dbReference type="EMBL" id="AZDZ01000014">
    <property type="protein sequence ID" value="KRK79465.1"/>
    <property type="molecule type" value="Genomic_DNA"/>
</dbReference>
<keyword evidence="3" id="KW-1185">Reference proteome</keyword>
<dbReference type="STRING" id="1423775.FD03_GL000595"/>
<keyword evidence="1" id="KW-0472">Membrane</keyword>
<dbReference type="PATRIC" id="fig|1423775.4.peg.607"/>
<comment type="caution">
    <text evidence="2">The sequence shown here is derived from an EMBL/GenBank/DDBJ whole genome shotgun (WGS) entry which is preliminary data.</text>
</comment>
<evidence type="ECO:0000313" key="3">
    <source>
        <dbReference type="Proteomes" id="UP000051248"/>
    </source>
</evidence>
<proteinExistence type="predicted"/>
<evidence type="ECO:0000313" key="2">
    <source>
        <dbReference type="EMBL" id="KRK79465.1"/>
    </source>
</evidence>
<feature type="transmembrane region" description="Helical" evidence="1">
    <location>
        <begin position="37"/>
        <end position="57"/>
    </location>
</feature>
<gene>
    <name evidence="2" type="ORF">FD03_GL000595</name>
</gene>
<feature type="transmembrane region" description="Helical" evidence="1">
    <location>
        <begin position="6"/>
        <end position="25"/>
    </location>
</feature>
<accession>A0A0R1KF01</accession>
<protein>
    <submittedName>
        <fullName evidence="2">Uncharacterized protein</fullName>
    </submittedName>
</protein>
<sequence>MNGWLSVLAGVLIACISNIVIYGFYKLALLMNAGLFIQYSILAIMVVSDLLIVAMVIDDIKDGL</sequence>
<name>A0A0R1KF01_9LACO</name>
<keyword evidence="1" id="KW-1133">Transmembrane helix</keyword>
<dbReference type="AlphaFoldDB" id="A0A0R1KF01"/>
<dbReference type="Proteomes" id="UP000051248">
    <property type="component" value="Unassembled WGS sequence"/>
</dbReference>